<gene>
    <name evidence="2" type="primary">orf04320</name>
    <name evidence="2" type="ORF">Q903MT_gene4297</name>
</gene>
<dbReference type="EMBL" id="MK697699">
    <property type="protein sequence ID" value="QHR90274.1"/>
    <property type="molecule type" value="Genomic_DNA"/>
</dbReference>
<keyword evidence="2" id="KW-0496">Mitochondrion</keyword>
<sequence length="90" mass="10219">MVGLGTHTGIKHRFQPRRNQGKPDSSTSSSRFSHLGYILSEGASSQGTRPVNLMTRKAFIDRMLLLRRARSYPPCTDVYPPERFRISPRS</sequence>
<protein>
    <submittedName>
        <fullName evidence="2">Uncharacterized protein</fullName>
    </submittedName>
</protein>
<accession>A0A6B9XQD4</accession>
<evidence type="ECO:0000313" key="2">
    <source>
        <dbReference type="EMBL" id="QHR90274.1"/>
    </source>
</evidence>
<reference evidence="2" key="1">
    <citation type="submission" date="2019-03" db="EMBL/GenBank/DDBJ databases">
        <title>Largest Complete Mitochondrial Genome of a Gymnosperm, Sitka Spruce (Picea sitchensis), Indicates Complex Physical Structure.</title>
        <authorList>
            <person name="Jackman S.D."/>
            <person name="Coombe L."/>
            <person name="Warren R."/>
            <person name="Kirk H."/>
            <person name="Trinh E."/>
            <person name="McLeod T."/>
            <person name="Pleasance S."/>
            <person name="Pandoh P."/>
            <person name="Zhao Y."/>
            <person name="Coope R."/>
            <person name="Bousquet J."/>
            <person name="Bohlmann J.C."/>
            <person name="Jones S.J.M."/>
            <person name="Birol I."/>
        </authorList>
    </citation>
    <scope>NUCLEOTIDE SEQUENCE</scope>
    <source>
        <strain evidence="2">Q903</strain>
    </source>
</reference>
<feature type="compositionally biased region" description="Basic residues" evidence="1">
    <location>
        <begin position="9"/>
        <end position="20"/>
    </location>
</feature>
<dbReference type="AlphaFoldDB" id="A0A6B9XQD4"/>
<proteinExistence type="predicted"/>
<feature type="compositionally biased region" description="Polar residues" evidence="1">
    <location>
        <begin position="22"/>
        <end position="31"/>
    </location>
</feature>
<evidence type="ECO:0000256" key="1">
    <source>
        <dbReference type="SAM" id="MobiDB-lite"/>
    </source>
</evidence>
<organism evidence="2">
    <name type="scientific">Picea sitchensis</name>
    <name type="common">Sitka spruce</name>
    <name type="synonym">Pinus sitchensis</name>
    <dbReference type="NCBI Taxonomy" id="3332"/>
    <lineage>
        <taxon>Eukaryota</taxon>
        <taxon>Viridiplantae</taxon>
        <taxon>Streptophyta</taxon>
        <taxon>Embryophyta</taxon>
        <taxon>Tracheophyta</taxon>
        <taxon>Spermatophyta</taxon>
        <taxon>Pinopsida</taxon>
        <taxon>Pinidae</taxon>
        <taxon>Conifers I</taxon>
        <taxon>Pinales</taxon>
        <taxon>Pinaceae</taxon>
        <taxon>Picea</taxon>
    </lineage>
</organism>
<geneLocation type="mitochondrion" evidence="2"/>
<name>A0A6B9XQD4_PICSI</name>
<feature type="region of interest" description="Disordered" evidence="1">
    <location>
        <begin position="1"/>
        <end position="31"/>
    </location>
</feature>